<evidence type="ECO:0000256" key="2">
    <source>
        <dbReference type="ARBA" id="ARBA00011900"/>
    </source>
</evidence>
<dbReference type="InterPro" id="IPR002052">
    <property type="entry name" value="DNA_methylase_N6_adenine_CS"/>
</dbReference>
<dbReference type="InterPro" id="IPR050953">
    <property type="entry name" value="N4_N6_ade-DNA_methylase"/>
</dbReference>
<dbReference type="GO" id="GO:0003676">
    <property type="term" value="F:nucleic acid binding"/>
    <property type="evidence" value="ECO:0007669"/>
    <property type="project" value="InterPro"/>
</dbReference>
<dbReference type="InterPro" id="IPR011639">
    <property type="entry name" value="MethylTrfase_TaqI-like_dom"/>
</dbReference>
<dbReference type="AlphaFoldDB" id="A0A7J9NVX3"/>
<keyword evidence="3 8" id="KW-0489">Methyltransferase</keyword>
<dbReference type="Pfam" id="PF07669">
    <property type="entry name" value="Eco57I"/>
    <property type="match status" value="1"/>
</dbReference>
<dbReference type="PROSITE" id="PS00092">
    <property type="entry name" value="N6_MTASE"/>
    <property type="match status" value="1"/>
</dbReference>
<dbReference type="GO" id="GO:0006304">
    <property type="term" value="P:DNA modification"/>
    <property type="evidence" value="ECO:0007669"/>
    <property type="project" value="InterPro"/>
</dbReference>
<evidence type="ECO:0000256" key="3">
    <source>
        <dbReference type="ARBA" id="ARBA00022603"/>
    </source>
</evidence>
<dbReference type="InterPro" id="IPR029063">
    <property type="entry name" value="SAM-dependent_MTases_sf"/>
</dbReference>
<evidence type="ECO:0000313" key="9">
    <source>
        <dbReference type="Proteomes" id="UP000564425"/>
    </source>
</evidence>
<evidence type="ECO:0000259" key="7">
    <source>
        <dbReference type="Pfam" id="PF07669"/>
    </source>
</evidence>
<dbReference type="GO" id="GO:0009007">
    <property type="term" value="F:site-specific DNA-methyltransferase (adenine-specific) activity"/>
    <property type="evidence" value="ECO:0007669"/>
    <property type="project" value="UniProtKB-EC"/>
</dbReference>
<dbReference type="Proteomes" id="UP000564425">
    <property type="component" value="Unassembled WGS sequence"/>
</dbReference>
<evidence type="ECO:0000256" key="6">
    <source>
        <dbReference type="ARBA" id="ARBA00047942"/>
    </source>
</evidence>
<comment type="caution">
    <text evidence="8">The sequence shown here is derived from an EMBL/GenBank/DDBJ whole genome shotgun (WGS) entry which is preliminary data.</text>
</comment>
<name>A0A7J9NVX3_METMI</name>
<sequence length="502" mass="57973">MQESLVNEVQEYTDEYLEKKSKKDRKKIGQFFTPAVIAEFMASLSGSYEHFEELNILDCGSGTGILATALVDKFKTYGNLKKIHIDLYEVDSDVLPILAKSMEYIEHKLKNSDKTFTYNIIHGNFVTLNVDNWNSEFVGKYDLVISNPPYKKISKSSEESVAMGSIVHGQPNIYFLFMAMALKLLKENGELIFINPRSFTSGLYFKKFRTWFLENTIISRIHLFVSRKNVFGNDQVLQETIILKALKSKSKEDMICISESTDSDLSENIFQIYLPYDSVITKNENKFILLPTTEEDVRVMNLLSQWDFNLVKLGYKLKTGPVVDFRSLEYLKNEPLEETVPLLWLHNFNGGLIRFPIPKEGKPQYILNNSESKKLLLENKDYLLLKRFTSKEEKRRLQAAIYSSKEFNYPKIGFENHLNYIVKESGTMELNELYGLYALFNSDILDKYYRIVNGSTQVNATEVNSMPLPEKELIIKIGDLILKENDLSVDKCNDIVNNIFNI</sequence>
<keyword evidence="5" id="KW-0949">S-adenosyl-L-methionine</keyword>
<accession>A0A7J9NVX3</accession>
<dbReference type="PRINTS" id="PR00507">
    <property type="entry name" value="N12N6MTFRASE"/>
</dbReference>
<dbReference type="PANTHER" id="PTHR33841:SF5">
    <property type="entry name" value="DNA METHYLASE (MODIFICATION METHYLASE) (METHYLTRANSFERASE)-RELATED"/>
    <property type="match status" value="1"/>
</dbReference>
<comment type="similarity">
    <text evidence="1">Belongs to the N(4)/N(6)-methyltransferase family.</text>
</comment>
<evidence type="ECO:0000256" key="5">
    <source>
        <dbReference type="ARBA" id="ARBA00022691"/>
    </source>
</evidence>
<evidence type="ECO:0000256" key="4">
    <source>
        <dbReference type="ARBA" id="ARBA00022679"/>
    </source>
</evidence>
<organism evidence="8 9">
    <name type="scientific">Methanococcus maripaludis</name>
    <name type="common">Methanococcus deltae</name>
    <dbReference type="NCBI Taxonomy" id="39152"/>
    <lineage>
        <taxon>Archaea</taxon>
        <taxon>Methanobacteriati</taxon>
        <taxon>Methanobacteriota</taxon>
        <taxon>Methanomada group</taxon>
        <taxon>Methanococci</taxon>
        <taxon>Methanococcales</taxon>
        <taxon>Methanococcaceae</taxon>
        <taxon>Methanococcus</taxon>
    </lineage>
</organism>
<evidence type="ECO:0000313" key="8">
    <source>
        <dbReference type="EMBL" id="MBA2851415.1"/>
    </source>
</evidence>
<dbReference type="Gene3D" id="3.40.50.150">
    <property type="entry name" value="Vaccinia Virus protein VP39"/>
    <property type="match status" value="1"/>
</dbReference>
<gene>
    <name evidence="8" type="ORF">HNP86_001568</name>
</gene>
<keyword evidence="4 8" id="KW-0808">Transferase</keyword>
<dbReference type="EMBL" id="JACDUH010000002">
    <property type="protein sequence ID" value="MBA2851415.1"/>
    <property type="molecule type" value="Genomic_DNA"/>
</dbReference>
<feature type="domain" description="Type II methyltransferase M.TaqI-like" evidence="7">
    <location>
        <begin position="99"/>
        <end position="231"/>
    </location>
</feature>
<evidence type="ECO:0000256" key="1">
    <source>
        <dbReference type="ARBA" id="ARBA00006594"/>
    </source>
</evidence>
<dbReference type="CDD" id="cd02440">
    <property type="entry name" value="AdoMet_MTases"/>
    <property type="match status" value="1"/>
</dbReference>
<dbReference type="GO" id="GO:0032259">
    <property type="term" value="P:methylation"/>
    <property type="evidence" value="ECO:0007669"/>
    <property type="project" value="UniProtKB-KW"/>
</dbReference>
<dbReference type="SUPFAM" id="SSF53335">
    <property type="entry name" value="S-adenosyl-L-methionine-dependent methyltransferases"/>
    <property type="match status" value="1"/>
</dbReference>
<dbReference type="EC" id="2.1.1.72" evidence="2"/>
<protein>
    <recommendedName>
        <fullName evidence="2">site-specific DNA-methyltransferase (adenine-specific)</fullName>
        <ecNumber evidence="2">2.1.1.72</ecNumber>
    </recommendedName>
</protein>
<reference evidence="8 9" key="1">
    <citation type="submission" date="2020-07" db="EMBL/GenBank/DDBJ databases">
        <title>Genomic Encyclopedia of Type Strains, Phase IV (KMG-V): Genome sequencing to study the core and pangenomes of soil and plant-associated prokaryotes.</title>
        <authorList>
            <person name="Whitman W."/>
        </authorList>
    </citation>
    <scope>NUCLEOTIDE SEQUENCE [LARGE SCALE GENOMIC DNA]</scope>
    <source>
        <strain evidence="8 9">A1</strain>
    </source>
</reference>
<proteinExistence type="inferred from homology"/>
<dbReference type="PANTHER" id="PTHR33841">
    <property type="entry name" value="DNA METHYLTRANSFERASE YEEA-RELATED"/>
    <property type="match status" value="1"/>
</dbReference>
<comment type="catalytic activity">
    <reaction evidence="6">
        <text>a 2'-deoxyadenosine in DNA + S-adenosyl-L-methionine = an N(6)-methyl-2'-deoxyadenosine in DNA + S-adenosyl-L-homocysteine + H(+)</text>
        <dbReference type="Rhea" id="RHEA:15197"/>
        <dbReference type="Rhea" id="RHEA-COMP:12418"/>
        <dbReference type="Rhea" id="RHEA-COMP:12419"/>
        <dbReference type="ChEBI" id="CHEBI:15378"/>
        <dbReference type="ChEBI" id="CHEBI:57856"/>
        <dbReference type="ChEBI" id="CHEBI:59789"/>
        <dbReference type="ChEBI" id="CHEBI:90615"/>
        <dbReference type="ChEBI" id="CHEBI:90616"/>
        <dbReference type="EC" id="2.1.1.72"/>
    </reaction>
</comment>